<keyword evidence="11" id="KW-1185">Reference proteome</keyword>
<dbReference type="Gene3D" id="1.10.287.950">
    <property type="entry name" value="Methyl-accepting chemotaxis protein"/>
    <property type="match status" value="1"/>
</dbReference>
<dbReference type="Proteomes" id="UP001518989">
    <property type="component" value="Unassembled WGS sequence"/>
</dbReference>
<evidence type="ECO:0000313" key="10">
    <source>
        <dbReference type="EMBL" id="MBO1077794.1"/>
    </source>
</evidence>
<evidence type="ECO:0000259" key="8">
    <source>
        <dbReference type="PROSITE" id="PS50192"/>
    </source>
</evidence>
<feature type="transmembrane region" description="Helical" evidence="6">
    <location>
        <begin position="190"/>
        <end position="213"/>
    </location>
</feature>
<dbReference type="SUPFAM" id="SSF58104">
    <property type="entry name" value="Methyl-accepting chemotaxis protein (MCP) signaling domain"/>
    <property type="match status" value="1"/>
</dbReference>
<keyword evidence="3 5" id="KW-0807">Transducer</keyword>
<dbReference type="PROSITE" id="PS50885">
    <property type="entry name" value="HAMP"/>
    <property type="match status" value="1"/>
</dbReference>
<evidence type="ECO:0000256" key="2">
    <source>
        <dbReference type="ARBA" id="ARBA00022519"/>
    </source>
</evidence>
<evidence type="ECO:0000256" key="1">
    <source>
        <dbReference type="ARBA" id="ARBA00004429"/>
    </source>
</evidence>
<dbReference type="PROSITE" id="PS50111">
    <property type="entry name" value="CHEMOTAXIS_TRANSDUC_2"/>
    <property type="match status" value="1"/>
</dbReference>
<evidence type="ECO:0000256" key="3">
    <source>
        <dbReference type="ARBA" id="ARBA00023224"/>
    </source>
</evidence>
<keyword evidence="6" id="KW-1133">Transmembrane helix</keyword>
<dbReference type="InterPro" id="IPR003660">
    <property type="entry name" value="HAMP_dom"/>
</dbReference>
<dbReference type="RefSeq" id="WP_207415196.1">
    <property type="nucleotide sequence ID" value="NZ_CP061179.1"/>
</dbReference>
<dbReference type="Pfam" id="PF00672">
    <property type="entry name" value="HAMP"/>
    <property type="match status" value="1"/>
</dbReference>
<dbReference type="InterPro" id="IPR004090">
    <property type="entry name" value="Chemotax_Me-accpt_rcpt"/>
</dbReference>
<dbReference type="PRINTS" id="PR00260">
    <property type="entry name" value="CHEMTRNSDUCR"/>
</dbReference>
<feature type="domain" description="HAMP" evidence="9">
    <location>
        <begin position="214"/>
        <end position="267"/>
    </location>
</feature>
<evidence type="ECO:0000259" key="9">
    <source>
        <dbReference type="PROSITE" id="PS50885"/>
    </source>
</evidence>
<evidence type="ECO:0000259" key="7">
    <source>
        <dbReference type="PROSITE" id="PS50111"/>
    </source>
</evidence>
<comment type="subcellular location">
    <subcellularLocation>
        <location evidence="1">Cell inner membrane</location>
        <topology evidence="1">Multi-pass membrane protein</topology>
    </subcellularLocation>
</comment>
<evidence type="ECO:0000256" key="5">
    <source>
        <dbReference type="PROSITE-ProRule" id="PRU00284"/>
    </source>
</evidence>
<keyword evidence="6" id="KW-0472">Membrane</keyword>
<name>A0ABS3KK09_9PROT</name>
<dbReference type="Gene3D" id="6.10.340.10">
    <property type="match status" value="1"/>
</dbReference>
<gene>
    <name evidence="10" type="ORF">IAI61_02040</name>
</gene>
<dbReference type="PROSITE" id="PS50192">
    <property type="entry name" value="T_SNARE"/>
    <property type="match status" value="1"/>
</dbReference>
<dbReference type="InterPro" id="IPR024478">
    <property type="entry name" value="HlyB_4HB_MCP"/>
</dbReference>
<dbReference type="SMART" id="SM00283">
    <property type="entry name" value="MA"/>
    <property type="match status" value="1"/>
</dbReference>
<dbReference type="SMART" id="SM00304">
    <property type="entry name" value="HAMP"/>
    <property type="match status" value="1"/>
</dbReference>
<dbReference type="PANTHER" id="PTHR32089">
    <property type="entry name" value="METHYL-ACCEPTING CHEMOTAXIS PROTEIN MCPB"/>
    <property type="match status" value="1"/>
</dbReference>
<protein>
    <submittedName>
        <fullName evidence="10">MCP four helix bundle domain-containing protein</fullName>
    </submittedName>
</protein>
<evidence type="ECO:0000256" key="4">
    <source>
        <dbReference type="ARBA" id="ARBA00029447"/>
    </source>
</evidence>
<feature type="domain" description="Methyl-accepting transducer" evidence="7">
    <location>
        <begin position="314"/>
        <end position="543"/>
    </location>
</feature>
<dbReference type="CDD" id="cd06225">
    <property type="entry name" value="HAMP"/>
    <property type="match status" value="1"/>
</dbReference>
<dbReference type="PANTHER" id="PTHR32089:SF112">
    <property type="entry name" value="LYSOZYME-LIKE PROTEIN-RELATED"/>
    <property type="match status" value="1"/>
</dbReference>
<sequence>MASLFQRFTIRSKILSAFAFVLCCALALGGFALDRLGAVGAAGADMRDNWLPSTRYLGQFAASTERLLASHRSVAMTPDAARQDDRMGAGRAALAEARQALDRYRPLIDAGEETRLAAIMMAAWSRLEQADRDLAAATARRDATQLAALLDGPLQQAGQATRAAVAELANFNMVGGVAAANRGAALEAAAYRWVTAAMVLAVLLCVLCGVAIVRGVCGPVAAMTAAMRRLAEHDLGVGIPGLARQDEIGAMARAVAVFRDNMATAERLTAEQDEARRAREARAQKVAELVRDFEGRAGGMVGVLSAAATELEATARGMRATAEQTDAQAGEVSTAAGEAGQGVQTVAAAAEELTASIQEISRQVSQASGVAGQAVGEARRTDDTVRALAEAAGRIGEVVGLISSIAGQTNLLALNATIEAARAGEAGKGFAVVASEVKSLASQTARATEEIGQQIGQIQNATRDAVSAIQGIAGTIEEVSAITVAIAAAVEEQSAATSEIARTVQQTAQATDTVGRNIGAVSRGANETGAAAAQVLAAAAELSQQSERLTGEVHAFTTEVRAA</sequence>
<organism evidence="10 11">
    <name type="scientific">Roseomonas haemaphysalidis</name>
    <dbReference type="NCBI Taxonomy" id="2768162"/>
    <lineage>
        <taxon>Bacteria</taxon>
        <taxon>Pseudomonadati</taxon>
        <taxon>Pseudomonadota</taxon>
        <taxon>Alphaproteobacteria</taxon>
        <taxon>Acetobacterales</taxon>
        <taxon>Roseomonadaceae</taxon>
        <taxon>Roseomonas</taxon>
    </lineage>
</organism>
<dbReference type="InterPro" id="IPR000727">
    <property type="entry name" value="T_SNARE_dom"/>
</dbReference>
<keyword evidence="2" id="KW-0997">Cell inner membrane</keyword>
<dbReference type="InterPro" id="IPR004089">
    <property type="entry name" value="MCPsignal_dom"/>
</dbReference>
<accession>A0ABS3KK09</accession>
<evidence type="ECO:0000256" key="6">
    <source>
        <dbReference type="SAM" id="Phobius"/>
    </source>
</evidence>
<evidence type="ECO:0000313" key="11">
    <source>
        <dbReference type="Proteomes" id="UP001518989"/>
    </source>
</evidence>
<keyword evidence="6" id="KW-0812">Transmembrane</keyword>
<feature type="domain" description="T-SNARE coiled-coil homology" evidence="8">
    <location>
        <begin position="459"/>
        <end position="521"/>
    </location>
</feature>
<comment type="similarity">
    <text evidence="4">Belongs to the methyl-accepting chemotaxis (MCP) protein family.</text>
</comment>
<keyword evidence="2" id="KW-1003">Cell membrane</keyword>
<reference evidence="10 11" key="1">
    <citation type="submission" date="2020-09" db="EMBL/GenBank/DDBJ databases">
        <title>Roseomonas.</title>
        <authorList>
            <person name="Zhu W."/>
        </authorList>
    </citation>
    <scope>NUCLEOTIDE SEQUENCE [LARGE SCALE GENOMIC DNA]</scope>
    <source>
        <strain evidence="10 11">573</strain>
    </source>
</reference>
<comment type="caution">
    <text evidence="10">The sequence shown here is derived from an EMBL/GenBank/DDBJ whole genome shotgun (WGS) entry which is preliminary data.</text>
</comment>
<dbReference type="Pfam" id="PF00015">
    <property type="entry name" value="MCPsignal"/>
    <property type="match status" value="1"/>
</dbReference>
<proteinExistence type="inferred from homology"/>
<dbReference type="EMBL" id="JACTNG010000001">
    <property type="protein sequence ID" value="MBO1077794.1"/>
    <property type="molecule type" value="Genomic_DNA"/>
</dbReference>
<dbReference type="Pfam" id="PF12729">
    <property type="entry name" value="4HB_MCP_1"/>
    <property type="match status" value="1"/>
</dbReference>